<dbReference type="EC" id="2.1.1.244" evidence="5"/>
<evidence type="ECO:0000313" key="11">
    <source>
        <dbReference type="EMBL" id="KAL1641530.1"/>
    </source>
</evidence>
<organism evidence="11 12">
    <name type="scientific">Diplodia intermedia</name>
    <dbReference type="NCBI Taxonomy" id="856260"/>
    <lineage>
        <taxon>Eukaryota</taxon>
        <taxon>Fungi</taxon>
        <taxon>Dikarya</taxon>
        <taxon>Ascomycota</taxon>
        <taxon>Pezizomycotina</taxon>
        <taxon>Dothideomycetes</taxon>
        <taxon>Dothideomycetes incertae sedis</taxon>
        <taxon>Botryosphaeriales</taxon>
        <taxon>Botryosphaeriaceae</taxon>
        <taxon>Diplodia</taxon>
    </lineage>
</organism>
<accession>A0ABR3TP25</accession>
<sequence>MADASPTAPDQAIDHAAAISYWNSVDSTVNGMLGGFPQVSRIDLQGSSNFYTKLCRVTGRKPGVPLAHAVDCGAGIGRITLGFLLKIAESVDVVEPVQKFTDQLKETDGCKDLIAAGRIGSIANVGLENWTLDVPYRYDLIWNQWCVGHLTDAQLVEYFKRCQEHLVDGGCIVVKENMSTAPNGEDLFDGEDSSVTRTDDKFRKLFELAGLEIFLTEIQRGFPKDLFPVRMYALRPKKQPVGQPVG</sequence>
<evidence type="ECO:0000256" key="5">
    <source>
        <dbReference type="ARBA" id="ARBA00039112"/>
    </source>
</evidence>
<keyword evidence="12" id="KW-1185">Reference proteome</keyword>
<evidence type="ECO:0000256" key="4">
    <source>
        <dbReference type="ARBA" id="ARBA00022691"/>
    </source>
</evidence>
<dbReference type="Proteomes" id="UP001521184">
    <property type="component" value="Unassembled WGS sequence"/>
</dbReference>
<evidence type="ECO:0000256" key="1">
    <source>
        <dbReference type="ARBA" id="ARBA00009059"/>
    </source>
</evidence>
<dbReference type="Pfam" id="PF05891">
    <property type="entry name" value="Methyltransf_PK"/>
    <property type="match status" value="1"/>
</dbReference>
<dbReference type="InterPro" id="IPR008576">
    <property type="entry name" value="MeTrfase_NTM1"/>
</dbReference>
<reference evidence="11 12" key="1">
    <citation type="journal article" date="2023" name="Plant Dis.">
        <title>First Report of Diplodia intermedia Causing Canker and Dieback Diseases on Apple Trees in Canada.</title>
        <authorList>
            <person name="Ellouze W."/>
            <person name="Ilyukhin E."/>
            <person name="Sulman M."/>
            <person name="Ali S."/>
        </authorList>
    </citation>
    <scope>NUCLEOTIDE SEQUENCE [LARGE SCALE GENOMIC DNA]</scope>
    <source>
        <strain evidence="11 12">M45-28</strain>
    </source>
</reference>
<evidence type="ECO:0000256" key="3">
    <source>
        <dbReference type="ARBA" id="ARBA00022679"/>
    </source>
</evidence>
<dbReference type="PIRSF" id="PIRSF016958">
    <property type="entry name" value="DUF858_MeTrfase_lik"/>
    <property type="match status" value="1"/>
</dbReference>
<evidence type="ECO:0000256" key="9">
    <source>
        <dbReference type="ARBA" id="ARBA00047885"/>
    </source>
</evidence>
<dbReference type="Gene3D" id="3.40.50.150">
    <property type="entry name" value="Vaccinia Virus protein VP39"/>
    <property type="match status" value="1"/>
</dbReference>
<evidence type="ECO:0000256" key="6">
    <source>
        <dbReference type="ARBA" id="ARBA00039449"/>
    </source>
</evidence>
<dbReference type="EMBL" id="JAKEKT020000039">
    <property type="protein sequence ID" value="KAL1641530.1"/>
    <property type="molecule type" value="Genomic_DNA"/>
</dbReference>
<comment type="similarity">
    <text evidence="1">Belongs to the methyltransferase superfamily. NTM1 family.</text>
</comment>
<keyword evidence="2" id="KW-0489">Methyltransferase</keyword>
<comment type="catalytic activity">
    <reaction evidence="9">
        <text>N-terminal L-prolyl-L-prolyl-L-lysyl-[protein] + 2 S-adenosyl-L-methionine = N-terminal N,N-dimethyl-L-prolyl-L-prolyl-L-lysyl-[protein] + 2 S-adenosyl-L-homocysteine + 2 H(+)</text>
        <dbReference type="Rhea" id="RHEA:54736"/>
        <dbReference type="Rhea" id="RHEA-COMP:13787"/>
        <dbReference type="Rhea" id="RHEA-COMP:13974"/>
        <dbReference type="ChEBI" id="CHEBI:15378"/>
        <dbReference type="ChEBI" id="CHEBI:57856"/>
        <dbReference type="ChEBI" id="CHEBI:59789"/>
        <dbReference type="ChEBI" id="CHEBI:138059"/>
        <dbReference type="ChEBI" id="CHEBI:138318"/>
        <dbReference type="EC" id="2.1.1.244"/>
    </reaction>
</comment>
<proteinExistence type="inferred from homology"/>
<evidence type="ECO:0000256" key="2">
    <source>
        <dbReference type="ARBA" id="ARBA00022603"/>
    </source>
</evidence>
<keyword evidence="3" id="KW-0808">Transferase</keyword>
<evidence type="ECO:0000256" key="7">
    <source>
        <dbReference type="ARBA" id="ARBA00043129"/>
    </source>
</evidence>
<protein>
    <recommendedName>
        <fullName evidence="6">Alpha N-terminal protein methyltransferase 1</fullName>
        <ecNumber evidence="5">2.1.1.244</ecNumber>
    </recommendedName>
    <alternativeName>
        <fullName evidence="7">X-Pro-Lys N-terminal protein methyltransferase 1</fullName>
    </alternativeName>
</protein>
<name>A0ABR3TP25_9PEZI</name>
<evidence type="ECO:0000256" key="10">
    <source>
        <dbReference type="ARBA" id="ARBA00048167"/>
    </source>
</evidence>
<comment type="caution">
    <text evidence="11">The sequence shown here is derived from an EMBL/GenBank/DDBJ whole genome shotgun (WGS) entry which is preliminary data.</text>
</comment>
<comment type="catalytic activity">
    <reaction evidence="10">
        <text>N-terminal L-alanyl-L-prolyl-L-lysyl-[protein] + 3 S-adenosyl-L-methionine = N-terminal N,N,N-trimethyl-L-alanyl-L-prolyl-L-lysyl-[protein] + 3 S-adenosyl-L-homocysteine + 3 H(+)</text>
        <dbReference type="Rhea" id="RHEA:54712"/>
        <dbReference type="Rhea" id="RHEA-COMP:13785"/>
        <dbReference type="Rhea" id="RHEA-COMP:13971"/>
        <dbReference type="ChEBI" id="CHEBI:15378"/>
        <dbReference type="ChEBI" id="CHEBI:57856"/>
        <dbReference type="ChEBI" id="CHEBI:59789"/>
        <dbReference type="ChEBI" id="CHEBI:138057"/>
        <dbReference type="ChEBI" id="CHEBI:138315"/>
        <dbReference type="EC" id="2.1.1.244"/>
    </reaction>
</comment>
<dbReference type="PANTHER" id="PTHR12753:SF0">
    <property type="entry name" value="ALPHA N-TERMINAL PROTEIN METHYLTRANSFERASE 1"/>
    <property type="match status" value="1"/>
</dbReference>
<dbReference type="InterPro" id="IPR029063">
    <property type="entry name" value="SAM-dependent_MTases_sf"/>
</dbReference>
<keyword evidence="4" id="KW-0949">S-adenosyl-L-methionine</keyword>
<dbReference type="PANTHER" id="PTHR12753">
    <property type="entry name" value="AD-003 - RELATED"/>
    <property type="match status" value="1"/>
</dbReference>
<dbReference type="SUPFAM" id="SSF53335">
    <property type="entry name" value="S-adenosyl-L-methionine-dependent methyltransferases"/>
    <property type="match status" value="1"/>
</dbReference>
<comment type="catalytic activity">
    <reaction evidence="8">
        <text>N-terminal L-seryl-L-prolyl-L-lysyl-[protein] + 3 S-adenosyl-L-methionine = N-terminal N,N,N-trimethyl-L-seryl-L-prolyl-L-lysyl-[protein] + 3 S-adenosyl-L-homocysteine + 3 H(+)</text>
        <dbReference type="Rhea" id="RHEA:54724"/>
        <dbReference type="Rhea" id="RHEA-COMP:13789"/>
        <dbReference type="Rhea" id="RHEA-COMP:13973"/>
        <dbReference type="ChEBI" id="CHEBI:15378"/>
        <dbReference type="ChEBI" id="CHEBI:57856"/>
        <dbReference type="ChEBI" id="CHEBI:59789"/>
        <dbReference type="ChEBI" id="CHEBI:138061"/>
        <dbReference type="ChEBI" id="CHEBI:138317"/>
        <dbReference type="EC" id="2.1.1.244"/>
    </reaction>
</comment>
<evidence type="ECO:0000256" key="8">
    <source>
        <dbReference type="ARBA" id="ARBA00047306"/>
    </source>
</evidence>
<gene>
    <name evidence="11" type="ORF">SLS58_006036</name>
</gene>
<evidence type="ECO:0000313" key="12">
    <source>
        <dbReference type="Proteomes" id="UP001521184"/>
    </source>
</evidence>